<dbReference type="Proteomes" id="UP000789901">
    <property type="component" value="Unassembled WGS sequence"/>
</dbReference>
<comment type="caution">
    <text evidence="1">The sequence shown here is derived from an EMBL/GenBank/DDBJ whole genome shotgun (WGS) entry which is preliminary data.</text>
</comment>
<keyword evidence="2" id="KW-1185">Reference proteome</keyword>
<organism evidence="1 2">
    <name type="scientific">Gigaspora margarita</name>
    <dbReference type="NCBI Taxonomy" id="4874"/>
    <lineage>
        <taxon>Eukaryota</taxon>
        <taxon>Fungi</taxon>
        <taxon>Fungi incertae sedis</taxon>
        <taxon>Mucoromycota</taxon>
        <taxon>Glomeromycotina</taxon>
        <taxon>Glomeromycetes</taxon>
        <taxon>Diversisporales</taxon>
        <taxon>Gigasporaceae</taxon>
        <taxon>Gigaspora</taxon>
    </lineage>
</organism>
<protein>
    <submittedName>
        <fullName evidence="1">44420_t:CDS:1</fullName>
    </submittedName>
</protein>
<accession>A0ABN7WY51</accession>
<reference evidence="1 2" key="1">
    <citation type="submission" date="2021-06" db="EMBL/GenBank/DDBJ databases">
        <authorList>
            <person name="Kallberg Y."/>
            <person name="Tangrot J."/>
            <person name="Rosling A."/>
        </authorList>
    </citation>
    <scope>NUCLEOTIDE SEQUENCE [LARGE SCALE GENOMIC DNA]</scope>
    <source>
        <strain evidence="1 2">120-4 pot B 10/14</strain>
    </source>
</reference>
<dbReference type="EMBL" id="CAJVQB010071952">
    <property type="protein sequence ID" value="CAG8843300.1"/>
    <property type="molecule type" value="Genomic_DNA"/>
</dbReference>
<feature type="non-terminal residue" evidence="1">
    <location>
        <position position="78"/>
    </location>
</feature>
<evidence type="ECO:0000313" key="1">
    <source>
        <dbReference type="EMBL" id="CAG8843300.1"/>
    </source>
</evidence>
<name>A0ABN7WY51_GIGMA</name>
<gene>
    <name evidence="1" type="ORF">GMARGA_LOCUS36468</name>
</gene>
<proteinExistence type="predicted"/>
<evidence type="ECO:0000313" key="2">
    <source>
        <dbReference type="Proteomes" id="UP000789901"/>
    </source>
</evidence>
<feature type="non-terminal residue" evidence="1">
    <location>
        <position position="1"/>
    </location>
</feature>
<sequence length="78" mass="9450">LNELNKLFENNGIQIINPRNRYSNFEEALKASEEKIYEIDEKLNKIIKDIRILIHIHFMIHYLQAPENFQMHYCITTM</sequence>